<dbReference type="EMBL" id="JABSTQ010011515">
    <property type="protein sequence ID" value="KAG0410530.1"/>
    <property type="molecule type" value="Genomic_DNA"/>
</dbReference>
<comment type="caution">
    <text evidence="1">The sequence shown here is derived from an EMBL/GenBank/DDBJ whole genome shotgun (WGS) entry which is preliminary data.</text>
</comment>
<evidence type="ECO:0000313" key="1">
    <source>
        <dbReference type="EMBL" id="KAG0410530.1"/>
    </source>
</evidence>
<accession>A0AC60NTS9</accession>
<sequence>MNPSYIFFFLTTIQHLSSYTSSVATQVKNKAKPILPTVLQWNARGLRTRLPDLRQHLLLNPVDVLAIQEQLTQPGDFRLSPYVIYSSAPALANGRSRALLLVKAGLLHSHVDLSAFSSHSAEYVAATIHVRGAEFTVVSVAPGPDGVTYQALRNIDECHYPNLLEALNHVWQTSEIPDAWKLSHVIPIPKSGKPLTSPESYRPISLTSCVGKLLERLVLRRLTWHLDATEALPEFTNEIGNPGPRFPIRPPHSTQPPLNVQRSLPDVRARKDLHPVVARTAVAVALEEKYASSLEIYTDDAHALPSPTYHLRPFHEARLLIARNIRSRHPDPSTARGTPPIPVPDSRLTRADASLALHCYGRAGRVDSPECTVCGDPEDITHILLICPEYNAGGQTATTTCLLFPTGSRRQAWRIFRAVLEFLHQTELAERLKRQLCCWRKTKKVHRCSTPEFTTTTEGSGDHCPGH</sequence>
<name>A0AC60NTS9_IXOPE</name>
<proteinExistence type="predicted"/>
<organism evidence="1 2">
    <name type="scientific">Ixodes persulcatus</name>
    <name type="common">Taiga tick</name>
    <dbReference type="NCBI Taxonomy" id="34615"/>
    <lineage>
        <taxon>Eukaryota</taxon>
        <taxon>Metazoa</taxon>
        <taxon>Ecdysozoa</taxon>
        <taxon>Arthropoda</taxon>
        <taxon>Chelicerata</taxon>
        <taxon>Arachnida</taxon>
        <taxon>Acari</taxon>
        <taxon>Parasitiformes</taxon>
        <taxon>Ixodida</taxon>
        <taxon>Ixodoidea</taxon>
        <taxon>Ixodidae</taxon>
        <taxon>Ixodinae</taxon>
        <taxon>Ixodes</taxon>
    </lineage>
</organism>
<protein>
    <submittedName>
        <fullName evidence="1">Uncharacterized protein</fullName>
    </submittedName>
</protein>
<reference evidence="1 2" key="1">
    <citation type="journal article" date="2020" name="Cell">
        <title>Large-Scale Comparative Analyses of Tick Genomes Elucidate Their Genetic Diversity and Vector Capacities.</title>
        <authorList>
            <consortium name="Tick Genome and Microbiome Consortium (TIGMIC)"/>
            <person name="Jia N."/>
            <person name="Wang J."/>
            <person name="Shi W."/>
            <person name="Du L."/>
            <person name="Sun Y."/>
            <person name="Zhan W."/>
            <person name="Jiang J.F."/>
            <person name="Wang Q."/>
            <person name="Zhang B."/>
            <person name="Ji P."/>
            <person name="Bell-Sakyi L."/>
            <person name="Cui X.M."/>
            <person name="Yuan T.T."/>
            <person name="Jiang B.G."/>
            <person name="Yang W.F."/>
            <person name="Lam T.T."/>
            <person name="Chang Q.C."/>
            <person name="Ding S.J."/>
            <person name="Wang X.J."/>
            <person name="Zhu J.G."/>
            <person name="Ruan X.D."/>
            <person name="Zhao L."/>
            <person name="Wei J.T."/>
            <person name="Ye R.Z."/>
            <person name="Que T.C."/>
            <person name="Du C.H."/>
            <person name="Zhou Y.H."/>
            <person name="Cheng J.X."/>
            <person name="Dai P.F."/>
            <person name="Guo W.B."/>
            <person name="Han X.H."/>
            <person name="Huang E.J."/>
            <person name="Li L.F."/>
            <person name="Wei W."/>
            <person name="Gao Y.C."/>
            <person name="Liu J.Z."/>
            <person name="Shao H.Z."/>
            <person name="Wang X."/>
            <person name="Wang C.C."/>
            <person name="Yang T.C."/>
            <person name="Huo Q.B."/>
            <person name="Li W."/>
            <person name="Chen H.Y."/>
            <person name="Chen S.E."/>
            <person name="Zhou L.G."/>
            <person name="Ni X.B."/>
            <person name="Tian J.H."/>
            <person name="Sheng Y."/>
            <person name="Liu T."/>
            <person name="Pan Y.S."/>
            <person name="Xia L.Y."/>
            <person name="Li J."/>
            <person name="Zhao F."/>
            <person name="Cao W.C."/>
        </authorList>
    </citation>
    <scope>NUCLEOTIDE SEQUENCE [LARGE SCALE GENOMIC DNA]</scope>
    <source>
        <strain evidence="1">Iper-2018</strain>
    </source>
</reference>
<dbReference type="Proteomes" id="UP000805193">
    <property type="component" value="Unassembled WGS sequence"/>
</dbReference>
<evidence type="ECO:0000313" key="2">
    <source>
        <dbReference type="Proteomes" id="UP000805193"/>
    </source>
</evidence>
<keyword evidence="2" id="KW-1185">Reference proteome</keyword>
<gene>
    <name evidence="1" type="ORF">HPB47_012336</name>
</gene>